<evidence type="ECO:0000256" key="6">
    <source>
        <dbReference type="ARBA" id="ARBA00022777"/>
    </source>
</evidence>
<dbReference type="PANTHER" id="PTHR34581">
    <property type="entry name" value="PTS SYSTEM N,N'-DIACETYLCHITOBIOSE-SPECIFIC EIIB COMPONENT"/>
    <property type="match status" value="1"/>
</dbReference>
<dbReference type="PROSITE" id="PS51100">
    <property type="entry name" value="PTS_EIIB_TYPE_3"/>
    <property type="match status" value="1"/>
</dbReference>
<evidence type="ECO:0000313" key="9">
    <source>
        <dbReference type="EMBL" id="PLR31132.1"/>
    </source>
</evidence>
<comment type="caution">
    <text evidence="9">The sequence shown here is derived from an EMBL/GenBank/DDBJ whole genome shotgun (WGS) entry which is preliminary data.</text>
</comment>
<evidence type="ECO:0000256" key="2">
    <source>
        <dbReference type="ARBA" id="ARBA00022553"/>
    </source>
</evidence>
<dbReference type="InterPro" id="IPR051819">
    <property type="entry name" value="PTS_sugar-specific_EIIB"/>
</dbReference>
<reference evidence="9 10" key="1">
    <citation type="submission" date="2017-12" db="EMBL/GenBank/DDBJ databases">
        <title>Characterization of six clinical isolates of Enterochimera gen. nov., a novel genus of the Yersiniaciae family and the three species Enterochimera arupensis sp. nov., Enterochimera coloradensis sp. nov, and Enterochimera californica sp. nov.</title>
        <authorList>
            <person name="Rossi A."/>
            <person name="Fisher M."/>
        </authorList>
    </citation>
    <scope>NUCLEOTIDE SEQUENCE [LARGE SCALE GENOMIC DNA]</scope>
    <source>
        <strain evidence="10">2015-Iso6</strain>
    </source>
</reference>
<evidence type="ECO:0000256" key="5">
    <source>
        <dbReference type="ARBA" id="ARBA00022683"/>
    </source>
</evidence>
<evidence type="ECO:0000256" key="1">
    <source>
        <dbReference type="ARBA" id="ARBA00022448"/>
    </source>
</evidence>
<dbReference type="Proteomes" id="UP000234240">
    <property type="component" value="Unassembled WGS sequence"/>
</dbReference>
<dbReference type="GO" id="GO:0009401">
    <property type="term" value="P:phosphoenolpyruvate-dependent sugar phosphotransferase system"/>
    <property type="evidence" value="ECO:0007669"/>
    <property type="project" value="UniProtKB-KW"/>
</dbReference>
<dbReference type="OrthoDB" id="9808134at2"/>
<dbReference type="AlphaFoldDB" id="A0A2N5DVM2"/>
<keyword evidence="6" id="KW-0418">Kinase</keyword>
<proteinExistence type="predicted"/>
<feature type="modified residue" description="Phosphocysteine; by EIIA" evidence="7">
    <location>
        <position position="8"/>
    </location>
</feature>
<dbReference type="PANTHER" id="PTHR34581:SF2">
    <property type="entry name" value="PTS SYSTEM N,N'-DIACETYLCHITOBIOSE-SPECIFIC EIIB COMPONENT"/>
    <property type="match status" value="1"/>
</dbReference>
<evidence type="ECO:0000256" key="3">
    <source>
        <dbReference type="ARBA" id="ARBA00022597"/>
    </source>
</evidence>
<evidence type="ECO:0000256" key="4">
    <source>
        <dbReference type="ARBA" id="ARBA00022679"/>
    </source>
</evidence>
<dbReference type="RefSeq" id="WP_101818340.1">
    <property type="nucleotide sequence ID" value="NZ_PJZF01000027.1"/>
</dbReference>
<dbReference type="Pfam" id="PF02302">
    <property type="entry name" value="PTS_IIB"/>
    <property type="match status" value="1"/>
</dbReference>
<feature type="domain" description="PTS EIIB type-3" evidence="8">
    <location>
        <begin position="1"/>
        <end position="104"/>
    </location>
</feature>
<evidence type="ECO:0000256" key="7">
    <source>
        <dbReference type="PROSITE-ProRule" id="PRU00423"/>
    </source>
</evidence>
<organism evidence="9 10">
    <name type="scientific">Chimaeribacter californicus</name>
    <dbReference type="NCBI Taxonomy" id="2060067"/>
    <lineage>
        <taxon>Bacteria</taxon>
        <taxon>Pseudomonadati</taxon>
        <taxon>Pseudomonadota</taxon>
        <taxon>Gammaproteobacteria</taxon>
        <taxon>Enterobacterales</taxon>
        <taxon>Yersiniaceae</taxon>
        <taxon>Chimaeribacter</taxon>
    </lineage>
</organism>
<dbReference type="SUPFAM" id="SSF52794">
    <property type="entry name" value="PTS system IIB component-like"/>
    <property type="match status" value="1"/>
</dbReference>
<keyword evidence="5" id="KW-0598">Phosphotransferase system</keyword>
<evidence type="ECO:0000259" key="8">
    <source>
        <dbReference type="PROSITE" id="PS51100"/>
    </source>
</evidence>
<dbReference type="GO" id="GO:0008982">
    <property type="term" value="F:protein-N(PI)-phosphohistidine-sugar phosphotransferase activity"/>
    <property type="evidence" value="ECO:0007669"/>
    <property type="project" value="InterPro"/>
</dbReference>
<gene>
    <name evidence="9" type="ORF">CYR55_21250</name>
</gene>
<sequence>MKSILLVCNEGMSTGFLCNKMNAVAKEKGLDVRAWAIPESALEGRYQEADVILVGPQIGYLTASIQQRVNHSLPVEAINPVHFGRINADAILERALALMGAPLR</sequence>
<dbReference type="InterPro" id="IPR036095">
    <property type="entry name" value="PTS_EIIB-like_sf"/>
</dbReference>
<keyword evidence="10" id="KW-1185">Reference proteome</keyword>
<keyword evidence="1" id="KW-0813">Transport</keyword>
<protein>
    <submittedName>
        <fullName evidence="9">PTS sugar transporter subunit IIB</fullName>
    </submittedName>
</protein>
<dbReference type="InterPro" id="IPR003501">
    <property type="entry name" value="PTS_EIIB_2/3"/>
</dbReference>
<dbReference type="GO" id="GO:0016301">
    <property type="term" value="F:kinase activity"/>
    <property type="evidence" value="ECO:0007669"/>
    <property type="project" value="UniProtKB-KW"/>
</dbReference>
<keyword evidence="4" id="KW-0808">Transferase</keyword>
<keyword evidence="3 9" id="KW-0762">Sugar transport</keyword>
<accession>A0A2N5DVM2</accession>
<dbReference type="InterPro" id="IPR013012">
    <property type="entry name" value="PTS_EIIB_3"/>
</dbReference>
<keyword evidence="2" id="KW-0597">Phosphoprotein</keyword>
<name>A0A2N5DVM2_9GAMM</name>
<dbReference type="CDD" id="cd05564">
    <property type="entry name" value="PTS_IIB_chitobiose_lichenan"/>
    <property type="match status" value="1"/>
</dbReference>
<dbReference type="EMBL" id="PJZF01000027">
    <property type="protein sequence ID" value="PLR31132.1"/>
    <property type="molecule type" value="Genomic_DNA"/>
</dbReference>
<evidence type="ECO:0000313" key="10">
    <source>
        <dbReference type="Proteomes" id="UP000234240"/>
    </source>
</evidence>
<dbReference type="Gene3D" id="3.40.50.2300">
    <property type="match status" value="1"/>
</dbReference>